<gene>
    <name evidence="2" type="ORF">SAMN02982985_05486</name>
</gene>
<protein>
    <submittedName>
        <fullName evidence="2">Uncharacterized protein</fullName>
    </submittedName>
</protein>
<dbReference type="AlphaFoldDB" id="A0A1I4U545"/>
<sequence>MTASITSLAVLAVGALSALFYARRRQWIELALVVLAALALAAMFADLRQSGSVAANITLSTDAAGNASEAALLAVPQAGAILLRGDGLREAQWRDLPARPLQWKPAADADLLWLDFPRRVALGRMFQFSVRRGQAQAGWRLQLLAENGQLLAEARAAAATDKLSLQWLPPLAEAMLLQARLLDAAGKTIAAGPLPLQVVAAAPLQVLGRFDAPSFDARALNQLLAEGDAVLDWQLTLGKAIARSETARVPLTQPNLLLVDAAYVEHLNPAARAALLAQVAQGAPLLVLGANAADAALWQREFGLRLRPQSATTEKEDMRQFSINGAALALTPAGLNPDAPAGAAWTAAARDDKQQAWLWQRDWQRGRVLWLGVADWHRYVISAPQPLSLWWQQLLDRAALPATQKSAWRLPDPMPVPGLRSELCGQGFKPGEEVRLDGMAAARWQARAEQADAVCVALWPRAPGWQKFASAGQEGMEYIYAAGDWPAWQRALRRDATARYAARSEAKPALVVAGAAGAVATGAANAPVNPRLGPEATAAANGAPMPAAPFALLFALCMLTLWWREQR</sequence>
<name>A0A1I4U545_9BURK</name>
<keyword evidence="1" id="KW-1133">Transmembrane helix</keyword>
<evidence type="ECO:0000313" key="3">
    <source>
        <dbReference type="Proteomes" id="UP000199470"/>
    </source>
</evidence>
<proteinExistence type="predicted"/>
<dbReference type="Proteomes" id="UP000199470">
    <property type="component" value="Unassembled WGS sequence"/>
</dbReference>
<dbReference type="RefSeq" id="WP_093390869.1">
    <property type="nucleotide sequence ID" value="NZ_FOTW01000037.1"/>
</dbReference>
<keyword evidence="3" id="KW-1185">Reference proteome</keyword>
<keyword evidence="1" id="KW-0472">Membrane</keyword>
<accession>A0A1I4U545</accession>
<dbReference type="EMBL" id="FOTW01000037">
    <property type="protein sequence ID" value="SFM83931.1"/>
    <property type="molecule type" value="Genomic_DNA"/>
</dbReference>
<feature type="transmembrane region" description="Helical" evidence="1">
    <location>
        <begin position="546"/>
        <end position="563"/>
    </location>
</feature>
<dbReference type="STRING" id="758825.SAMN02982985_05486"/>
<organism evidence="2 3">
    <name type="scientific">Rugamonas rubra</name>
    <dbReference type="NCBI Taxonomy" id="758825"/>
    <lineage>
        <taxon>Bacteria</taxon>
        <taxon>Pseudomonadati</taxon>
        <taxon>Pseudomonadota</taxon>
        <taxon>Betaproteobacteria</taxon>
        <taxon>Burkholderiales</taxon>
        <taxon>Oxalobacteraceae</taxon>
        <taxon>Telluria group</taxon>
        <taxon>Rugamonas</taxon>
    </lineage>
</organism>
<evidence type="ECO:0000313" key="2">
    <source>
        <dbReference type="EMBL" id="SFM83931.1"/>
    </source>
</evidence>
<evidence type="ECO:0000256" key="1">
    <source>
        <dbReference type="SAM" id="Phobius"/>
    </source>
</evidence>
<reference evidence="2 3" key="1">
    <citation type="submission" date="2016-10" db="EMBL/GenBank/DDBJ databases">
        <authorList>
            <person name="de Groot N.N."/>
        </authorList>
    </citation>
    <scope>NUCLEOTIDE SEQUENCE [LARGE SCALE GENOMIC DNA]</scope>
    <source>
        <strain evidence="2 3">ATCC 43154</strain>
    </source>
</reference>
<dbReference type="OrthoDB" id="8740628at2"/>
<feature type="transmembrane region" description="Helical" evidence="1">
    <location>
        <begin position="27"/>
        <end position="45"/>
    </location>
</feature>
<keyword evidence="1" id="KW-0812">Transmembrane</keyword>